<proteinExistence type="predicted"/>
<dbReference type="AlphaFoldDB" id="A0AAV0TQ72"/>
<accession>A0AAV0TQ72</accession>
<dbReference type="InterPro" id="IPR052050">
    <property type="entry name" value="SecEffector_AnkRepeat"/>
</dbReference>
<dbReference type="Proteomes" id="UP001162031">
    <property type="component" value="Unassembled WGS sequence"/>
</dbReference>
<dbReference type="InterPro" id="IPR036770">
    <property type="entry name" value="Ankyrin_rpt-contain_sf"/>
</dbReference>
<gene>
    <name evidence="1" type="ORF">HBR001_LOCUS3355</name>
</gene>
<dbReference type="InterPro" id="IPR002110">
    <property type="entry name" value="Ankyrin_rpt"/>
</dbReference>
<dbReference type="PANTHER" id="PTHR46586">
    <property type="entry name" value="ANKYRIN REPEAT-CONTAINING PROTEIN"/>
    <property type="match status" value="1"/>
</dbReference>
<dbReference type="EMBL" id="CANTFL010000553">
    <property type="protein sequence ID" value="CAI5724419.1"/>
    <property type="molecule type" value="Genomic_DNA"/>
</dbReference>
<dbReference type="PANTHER" id="PTHR46586:SF3">
    <property type="entry name" value="ANKYRIN REPEAT-CONTAINING PROTEIN"/>
    <property type="match status" value="1"/>
</dbReference>
<evidence type="ECO:0000313" key="1">
    <source>
        <dbReference type="EMBL" id="CAI5724419.1"/>
    </source>
</evidence>
<dbReference type="Gene3D" id="1.25.40.20">
    <property type="entry name" value="Ankyrin repeat-containing domain"/>
    <property type="match status" value="1"/>
</dbReference>
<sequence length="450" mass="50662">MTRMHQNKKPKPSPAAASAYHHIDTSEWPAFPVSTIISSVCRVRLHGQSEGDDVLRLIDSFLTTPFDSLTLLKAYQRSGGSLRLLQYLAVRELRIENPSRHLWEVNVVTRQMAARGDLQSLKWIIKTLLPGDFVMTDIVYQVSANGHICVLQWLWENHRDMGHWGGDELCGAISNRHSTVVEWLKTRVVVRPEFAHCIVQEAVASGNLEIVQWLHERFRVALVDAVKTAARRGEWTIVRWILDNGKPADRKAALSCDALYASAARVGNIDMLQLLFDRGLPRKPVFVLESAILGGHLHAVKWLHEEKGITNVVAGYVRAARRGQLDMLTYLFENKVIATPYLFPIDAAAAAGHLEVVQWLHRHTETKCTELAMAEAAGKGYLHIVQWLHANRSEGCSHLAMDCAARYGHLDVVKWLYANSTEGCSRIAMEDSAWYGNSDVVKQLRNDEKT</sequence>
<protein>
    <recommendedName>
        <fullName evidence="3">RxLR effector candidate protein</fullName>
    </recommendedName>
</protein>
<reference evidence="1" key="1">
    <citation type="submission" date="2022-12" db="EMBL/GenBank/DDBJ databases">
        <authorList>
            <person name="Webb A."/>
        </authorList>
    </citation>
    <scope>NUCLEOTIDE SEQUENCE</scope>
    <source>
        <strain evidence="1">Hp1</strain>
    </source>
</reference>
<keyword evidence="2" id="KW-1185">Reference proteome</keyword>
<evidence type="ECO:0008006" key="3">
    <source>
        <dbReference type="Google" id="ProtNLM"/>
    </source>
</evidence>
<evidence type="ECO:0000313" key="2">
    <source>
        <dbReference type="Proteomes" id="UP001162031"/>
    </source>
</evidence>
<dbReference type="SUPFAM" id="SSF48403">
    <property type="entry name" value="Ankyrin repeat"/>
    <property type="match status" value="1"/>
</dbReference>
<dbReference type="Pfam" id="PF12796">
    <property type="entry name" value="Ank_2"/>
    <property type="match status" value="1"/>
</dbReference>
<name>A0AAV0TQ72_HYABA</name>
<comment type="caution">
    <text evidence="1">The sequence shown here is derived from an EMBL/GenBank/DDBJ whole genome shotgun (WGS) entry which is preliminary data.</text>
</comment>
<organism evidence="1 2">
    <name type="scientific">Hyaloperonospora brassicae</name>
    <name type="common">Brassica downy mildew</name>
    <name type="synonym">Peronospora brassicae</name>
    <dbReference type="NCBI Taxonomy" id="162125"/>
    <lineage>
        <taxon>Eukaryota</taxon>
        <taxon>Sar</taxon>
        <taxon>Stramenopiles</taxon>
        <taxon>Oomycota</taxon>
        <taxon>Peronosporomycetes</taxon>
        <taxon>Peronosporales</taxon>
        <taxon>Peronosporaceae</taxon>
        <taxon>Hyaloperonospora</taxon>
    </lineage>
</organism>